<evidence type="ECO:0000259" key="11">
    <source>
        <dbReference type="PROSITE" id="PS50016"/>
    </source>
</evidence>
<dbReference type="RefSeq" id="XP_005180949.1">
    <property type="nucleotide sequence ID" value="XM_005180892.3"/>
</dbReference>
<name>A0A1I8M690_MUSDO</name>
<feature type="compositionally biased region" description="Polar residues" evidence="10">
    <location>
        <begin position="315"/>
        <end position="324"/>
    </location>
</feature>
<reference evidence="14" key="2">
    <citation type="submission" date="2025-04" db="UniProtKB">
        <authorList>
            <consortium name="RefSeq"/>
        </authorList>
    </citation>
    <scope>IDENTIFICATION</scope>
    <source>
        <strain evidence="14">Aabys</strain>
    </source>
</reference>
<evidence type="ECO:0000256" key="3">
    <source>
        <dbReference type="ARBA" id="ARBA00022737"/>
    </source>
</evidence>
<sequence>MSAPEIEIANIGNFEKIQNFLNDSAYKEILENSENYNTRLCIERRLRMPFLDPQTGVAQTHCALFVKQKQRMPGFREGQIYTYPSSRWRKPKRQYLHNHHHSYRPYMYRETHHNHHHYSSNSGSGASRDHHQNENAALTADGNSMSASGDNDSKDSHANAEKEWFHDDMEMSYHHHEDFEDDFESDNDFDESYSARGKRKRGTAGGGGTRWRRSNAASDGTPKRGRKGGGTRRRGGANPDGEDPPRRRRGGGGSNTSSAAVAAAVAPNVAPTTISHSNSASPITNTDDSSQPGLTLPSSVNMNAPVTAPIVPPTMDNSSSNATDASMGLPTDSNSSSAAPSVPPVTTAGATAASVPTTAATATVPVTAGVSATTASPSKAAGKPKGRSNYREVAQPSPYCDFCLGDQRENKKTNLPEELVSCSDCGRSGHPSCLQFTPNMIISVKRYRWQCIECKYCSICGTSDNDDQLLFCDDCDRGYHMYCLSPPLVTPPEGSWSCKLCLEEFHKTEPAENTN</sequence>
<keyword evidence="5" id="KW-0862">Zinc</keyword>
<evidence type="ECO:0000256" key="10">
    <source>
        <dbReference type="SAM" id="MobiDB-lite"/>
    </source>
</evidence>
<feature type="compositionally biased region" description="Basic residues" evidence="10">
    <location>
        <begin position="223"/>
        <end position="235"/>
    </location>
</feature>
<feature type="domain" description="PHD-type" evidence="11">
    <location>
        <begin position="397"/>
        <end position="457"/>
    </location>
</feature>
<feature type="compositionally biased region" description="Polar residues" evidence="10">
    <location>
        <begin position="274"/>
        <end position="304"/>
    </location>
</feature>
<accession>A0A1I8M690</accession>
<proteinExistence type="predicted"/>
<evidence type="ECO:0000256" key="8">
    <source>
        <dbReference type="ARBA" id="ARBA00023242"/>
    </source>
</evidence>
<dbReference type="InterPro" id="IPR001965">
    <property type="entry name" value="Znf_PHD"/>
</dbReference>
<evidence type="ECO:0000256" key="4">
    <source>
        <dbReference type="ARBA" id="ARBA00022771"/>
    </source>
</evidence>
<evidence type="ECO:0000313" key="12">
    <source>
        <dbReference type="EnsemblMetazoa" id="MDOA001663-PA"/>
    </source>
</evidence>
<dbReference type="InterPro" id="IPR011011">
    <property type="entry name" value="Znf_FYVE_PHD"/>
</dbReference>
<keyword evidence="13" id="KW-1185">Reference proteome</keyword>
<evidence type="ECO:0000313" key="13">
    <source>
        <dbReference type="Proteomes" id="UP001652621"/>
    </source>
</evidence>
<dbReference type="EnsemblMetazoa" id="MDOA001663-RA">
    <property type="protein sequence ID" value="MDOA001663-PA"/>
    <property type="gene ID" value="MDOA001663"/>
</dbReference>
<feature type="compositionally biased region" description="Low complexity" evidence="10">
    <location>
        <begin position="335"/>
        <end position="355"/>
    </location>
</feature>
<evidence type="ECO:0000256" key="5">
    <source>
        <dbReference type="ARBA" id="ARBA00022833"/>
    </source>
</evidence>
<gene>
    <name evidence="12" type="primary">101890649</name>
    <name evidence="14" type="synonym">LOC101890649</name>
</gene>
<dbReference type="FunFam" id="3.30.40.10:FF:000005">
    <property type="entry name" value="zinc finger protein isoform X1"/>
    <property type="match status" value="1"/>
</dbReference>
<dbReference type="InterPro" id="IPR019787">
    <property type="entry name" value="Znf_PHD-finger"/>
</dbReference>
<evidence type="ECO:0000256" key="2">
    <source>
        <dbReference type="ARBA" id="ARBA00022723"/>
    </source>
</evidence>
<dbReference type="PROSITE" id="PS50016">
    <property type="entry name" value="ZF_PHD_2"/>
    <property type="match status" value="2"/>
</dbReference>
<dbReference type="eggNOG" id="KOG1244">
    <property type="taxonomic scope" value="Eukaryota"/>
</dbReference>
<feature type="region of interest" description="Disordered" evidence="10">
    <location>
        <begin position="371"/>
        <end position="390"/>
    </location>
</feature>
<keyword evidence="8" id="KW-0539">Nucleus</keyword>
<dbReference type="CDD" id="cd15619">
    <property type="entry name" value="PHD1_d4"/>
    <property type="match status" value="1"/>
</dbReference>
<dbReference type="InterPro" id="IPR025750">
    <property type="entry name" value="DPF1-3_N"/>
</dbReference>
<feature type="compositionally biased region" description="Acidic residues" evidence="10">
    <location>
        <begin position="180"/>
        <end position="191"/>
    </location>
</feature>
<dbReference type="GO" id="GO:0008270">
    <property type="term" value="F:zinc ion binding"/>
    <property type="evidence" value="ECO:0007669"/>
    <property type="project" value="UniProtKB-KW"/>
</dbReference>
<evidence type="ECO:0000256" key="9">
    <source>
        <dbReference type="PROSITE-ProRule" id="PRU00146"/>
    </source>
</evidence>
<protein>
    <submittedName>
        <fullName evidence="14">Zinc finger protein ubi-d4 B</fullName>
    </submittedName>
</protein>
<dbReference type="GO" id="GO:0071565">
    <property type="term" value="C:nBAF complex"/>
    <property type="evidence" value="ECO:0007669"/>
    <property type="project" value="TreeGrafter"/>
</dbReference>
<dbReference type="PANTHER" id="PTHR45888:SF5">
    <property type="entry name" value="D4, ISOFORM A"/>
    <property type="match status" value="1"/>
</dbReference>
<dbReference type="AlphaFoldDB" id="A0A1I8M690"/>
<evidence type="ECO:0000256" key="1">
    <source>
        <dbReference type="ARBA" id="ARBA00004123"/>
    </source>
</evidence>
<dbReference type="VEuPathDB" id="VectorBase:MDOMA2_006603"/>
<dbReference type="SUPFAM" id="SSF57903">
    <property type="entry name" value="FYVE/PHD zinc finger"/>
    <property type="match status" value="2"/>
</dbReference>
<dbReference type="Gene3D" id="3.30.40.10">
    <property type="entry name" value="Zinc/RING finger domain, C3HC4 (zinc finger)"/>
    <property type="match status" value="1"/>
</dbReference>
<feature type="compositionally biased region" description="Low complexity" evidence="10">
    <location>
        <begin position="255"/>
        <end position="273"/>
    </location>
</feature>
<evidence type="ECO:0000256" key="7">
    <source>
        <dbReference type="ARBA" id="ARBA00023163"/>
    </source>
</evidence>
<evidence type="ECO:0000313" key="14">
    <source>
        <dbReference type="RefSeq" id="XP_005180949.1"/>
    </source>
</evidence>
<keyword evidence="6" id="KW-0805">Transcription regulation</keyword>
<feature type="domain" description="PHD-type" evidence="11">
    <location>
        <begin position="454"/>
        <end position="504"/>
    </location>
</feature>
<keyword evidence="4 9" id="KW-0863">Zinc-finger</keyword>
<dbReference type="Pfam" id="PF14051">
    <property type="entry name" value="DPF1-3_N"/>
    <property type="match status" value="1"/>
</dbReference>
<dbReference type="GO" id="GO:0007399">
    <property type="term" value="P:nervous system development"/>
    <property type="evidence" value="ECO:0007669"/>
    <property type="project" value="TreeGrafter"/>
</dbReference>
<dbReference type="Proteomes" id="UP001652621">
    <property type="component" value="Unplaced"/>
</dbReference>
<keyword evidence="2" id="KW-0479">Metal-binding</keyword>
<reference evidence="12" key="1">
    <citation type="submission" date="2020-05" db="UniProtKB">
        <authorList>
            <consortium name="EnsemblMetazoa"/>
        </authorList>
    </citation>
    <scope>IDENTIFICATION</scope>
    <source>
        <strain evidence="12">Aabys</strain>
    </source>
</reference>
<dbReference type="CDD" id="cd15530">
    <property type="entry name" value="PHD2_d4"/>
    <property type="match status" value="1"/>
</dbReference>
<dbReference type="PANTHER" id="PTHR45888">
    <property type="entry name" value="HL01030P-RELATED"/>
    <property type="match status" value="1"/>
</dbReference>
<dbReference type="OrthoDB" id="1903104at2759"/>
<feature type="region of interest" description="Disordered" evidence="10">
    <location>
        <begin position="180"/>
        <end position="355"/>
    </location>
</feature>
<dbReference type="KEGG" id="mde:101890649"/>
<keyword evidence="7" id="KW-0804">Transcription</keyword>
<comment type="subcellular location">
    <subcellularLocation>
        <location evidence="1">Nucleus</location>
    </subcellularLocation>
</comment>
<organism evidence="12">
    <name type="scientific">Musca domestica</name>
    <name type="common">House fly</name>
    <dbReference type="NCBI Taxonomy" id="7370"/>
    <lineage>
        <taxon>Eukaryota</taxon>
        <taxon>Metazoa</taxon>
        <taxon>Ecdysozoa</taxon>
        <taxon>Arthropoda</taxon>
        <taxon>Hexapoda</taxon>
        <taxon>Insecta</taxon>
        <taxon>Pterygota</taxon>
        <taxon>Neoptera</taxon>
        <taxon>Endopterygota</taxon>
        <taxon>Diptera</taxon>
        <taxon>Brachycera</taxon>
        <taxon>Muscomorpha</taxon>
        <taxon>Muscoidea</taxon>
        <taxon>Muscidae</taxon>
        <taxon>Musca</taxon>
    </lineage>
</organism>
<dbReference type="SMART" id="SM00249">
    <property type="entry name" value="PHD"/>
    <property type="match status" value="2"/>
</dbReference>
<keyword evidence="3" id="KW-0677">Repeat</keyword>
<evidence type="ECO:0000256" key="6">
    <source>
        <dbReference type="ARBA" id="ARBA00023015"/>
    </source>
</evidence>
<dbReference type="InterPro" id="IPR013083">
    <property type="entry name" value="Znf_RING/FYVE/PHD"/>
</dbReference>
<dbReference type="STRING" id="7370.A0A1I8M690"/>
<dbReference type="Pfam" id="PF00628">
    <property type="entry name" value="PHD"/>
    <property type="match status" value="2"/>
</dbReference>
<dbReference type="VEuPathDB" id="VectorBase:MDOA001663"/>